<evidence type="ECO:0000256" key="8">
    <source>
        <dbReference type="ARBA" id="ARBA00022840"/>
    </source>
</evidence>
<dbReference type="EMBL" id="JADGIZ020000003">
    <property type="protein sequence ID" value="KAL2919523.1"/>
    <property type="molecule type" value="Genomic_DNA"/>
</dbReference>
<dbReference type="NCBIfam" id="TIGR00409">
    <property type="entry name" value="proS_fam_II"/>
    <property type="match status" value="1"/>
</dbReference>
<keyword evidence="15" id="KW-1185">Reference proteome</keyword>
<dbReference type="SUPFAM" id="SSF55681">
    <property type="entry name" value="Class II aaRS and biotin synthetases"/>
    <property type="match status" value="1"/>
</dbReference>
<dbReference type="Pfam" id="PF00587">
    <property type="entry name" value="tRNA-synt_2b"/>
    <property type="match status" value="1"/>
</dbReference>
<evidence type="ECO:0000256" key="11">
    <source>
        <dbReference type="ARBA" id="ARBA00029731"/>
    </source>
</evidence>
<dbReference type="InterPro" id="IPR044140">
    <property type="entry name" value="ProRS_anticodon_short"/>
</dbReference>
<proteinExistence type="inferred from homology"/>
<dbReference type="Proteomes" id="UP001527925">
    <property type="component" value="Unassembled WGS sequence"/>
</dbReference>
<organism evidence="14 15">
    <name type="scientific">Polyrhizophydium stewartii</name>
    <dbReference type="NCBI Taxonomy" id="2732419"/>
    <lineage>
        <taxon>Eukaryota</taxon>
        <taxon>Fungi</taxon>
        <taxon>Fungi incertae sedis</taxon>
        <taxon>Chytridiomycota</taxon>
        <taxon>Chytridiomycota incertae sedis</taxon>
        <taxon>Chytridiomycetes</taxon>
        <taxon>Rhizophydiales</taxon>
        <taxon>Rhizophydiales incertae sedis</taxon>
        <taxon>Polyrhizophydium</taxon>
    </lineage>
</organism>
<dbReference type="CDD" id="cd00779">
    <property type="entry name" value="ProRS_core_prok"/>
    <property type="match status" value="1"/>
</dbReference>
<dbReference type="Gene3D" id="3.40.50.800">
    <property type="entry name" value="Anticodon-binding domain"/>
    <property type="match status" value="1"/>
</dbReference>
<keyword evidence="6" id="KW-0436">Ligase</keyword>
<evidence type="ECO:0000256" key="5">
    <source>
        <dbReference type="ARBA" id="ARBA00022490"/>
    </source>
</evidence>
<dbReference type="InterPro" id="IPR036621">
    <property type="entry name" value="Anticodon-bd_dom_sf"/>
</dbReference>
<evidence type="ECO:0000256" key="7">
    <source>
        <dbReference type="ARBA" id="ARBA00022741"/>
    </source>
</evidence>
<dbReference type="SUPFAM" id="SSF52954">
    <property type="entry name" value="Class II aaRS ABD-related"/>
    <property type="match status" value="1"/>
</dbReference>
<dbReference type="CDD" id="cd00861">
    <property type="entry name" value="ProRS_anticodon_short"/>
    <property type="match status" value="1"/>
</dbReference>
<dbReference type="Gene3D" id="3.30.930.10">
    <property type="entry name" value="Bira Bifunctional Protein, Domain 2"/>
    <property type="match status" value="2"/>
</dbReference>
<dbReference type="InterPro" id="IPR004500">
    <property type="entry name" value="Pro-tRNA-synth_IIa_bac-type"/>
</dbReference>
<evidence type="ECO:0000256" key="4">
    <source>
        <dbReference type="ARBA" id="ARBA00012831"/>
    </source>
</evidence>
<gene>
    <name evidence="14" type="ORF">HK105_201170</name>
</gene>
<comment type="subcellular location">
    <subcellularLocation>
        <location evidence="1">Cytoplasm</location>
    </subcellularLocation>
</comment>
<dbReference type="InterPro" id="IPR050062">
    <property type="entry name" value="Pro-tRNA_synthetase"/>
</dbReference>
<evidence type="ECO:0000256" key="1">
    <source>
        <dbReference type="ARBA" id="ARBA00004496"/>
    </source>
</evidence>
<dbReference type="InterPro" id="IPR002314">
    <property type="entry name" value="aa-tRNA-synt_IIb"/>
</dbReference>
<protein>
    <recommendedName>
        <fullName evidence="4">proline--tRNA ligase</fullName>
        <ecNumber evidence="4">6.1.1.15</ecNumber>
    </recommendedName>
    <alternativeName>
        <fullName evidence="11">Prolyl-tRNA synthetase</fullName>
    </alternativeName>
</protein>
<name>A0ABR4NJ14_9FUNG</name>
<sequence>MSLRQLVFVVSRTRAAEPRVADCARLSQLLVPTTKESDASANTQSHDLLLRGGFIRQSSAGVYSYLPFGLRVLGKLEAIIDEEMESVGGQKVSLPCLLSSESWKATGRWETTGAEMFKVKDRKHSEFLLSPTHEEEITSLVASLVSSHRQLPLRLYQIGRKYRDELRPRSGLLRAREFIMKDMYSFDVSEDAALDTYEQVQGAYVRILKRIGAPFAVAEADTGNIGGSRSHEYHFISPVGEDTVLTCASCGYTANEEQAVAVVPSGVDLGDLAAAIGKRSLLTSMCSLSGHGSSAGSDNDSGSAAGSIGSGASSAIETRRFAAAFADGTLANIVVVYQAGREVNPLRLKKLDSLLGATVRPLDNEAPADAAQTIAIIDNSLGEHSAAKVEAVASRVAGSADTIVRDTVVTACEGDICPSCGRAQLPSSAGTPEQSAATTPLLTTSRAIEIGHTFYLGTKYSAPLGAEFHDSEQRARPIVMGCYGIGVSRMIAAIVEASHDGRGIIWPRAIAPFEVCIVPLQQPKHADRQARISAQLDALVASLNKVLGKRNVVVDDRDAQFGFKMNDAALVGYPFVVVIGRSFLERGQIELHSRADGSVTLASPDEIPAMLAR</sequence>
<evidence type="ECO:0000313" key="14">
    <source>
        <dbReference type="EMBL" id="KAL2919523.1"/>
    </source>
</evidence>
<keyword evidence="9" id="KW-0648">Protein biosynthesis</keyword>
<dbReference type="InterPro" id="IPR004154">
    <property type="entry name" value="Anticodon-bd"/>
</dbReference>
<comment type="caution">
    <text evidence="14">The sequence shown here is derived from an EMBL/GenBank/DDBJ whole genome shotgun (WGS) entry which is preliminary data.</text>
</comment>
<comment type="catalytic activity">
    <reaction evidence="12">
        <text>tRNA(Pro) + L-proline + ATP = L-prolyl-tRNA(Pro) + AMP + diphosphate</text>
        <dbReference type="Rhea" id="RHEA:14305"/>
        <dbReference type="Rhea" id="RHEA-COMP:9700"/>
        <dbReference type="Rhea" id="RHEA-COMP:9702"/>
        <dbReference type="ChEBI" id="CHEBI:30616"/>
        <dbReference type="ChEBI" id="CHEBI:33019"/>
        <dbReference type="ChEBI" id="CHEBI:60039"/>
        <dbReference type="ChEBI" id="CHEBI:78442"/>
        <dbReference type="ChEBI" id="CHEBI:78532"/>
        <dbReference type="ChEBI" id="CHEBI:456215"/>
        <dbReference type="EC" id="6.1.1.15"/>
    </reaction>
</comment>
<comment type="subunit">
    <text evidence="3">Homodimer.</text>
</comment>
<keyword evidence="8" id="KW-0067">ATP-binding</keyword>
<evidence type="ECO:0000313" key="15">
    <source>
        <dbReference type="Proteomes" id="UP001527925"/>
    </source>
</evidence>
<evidence type="ECO:0000256" key="2">
    <source>
        <dbReference type="ARBA" id="ARBA00008226"/>
    </source>
</evidence>
<keyword evidence="10" id="KW-0030">Aminoacyl-tRNA synthetase</keyword>
<feature type="domain" description="Aminoacyl-transfer RNA synthetases class-II family profile" evidence="13">
    <location>
        <begin position="61"/>
        <end position="507"/>
    </location>
</feature>
<dbReference type="InterPro" id="IPR006195">
    <property type="entry name" value="aa-tRNA-synth_II"/>
</dbReference>
<dbReference type="PANTHER" id="PTHR42753:SF2">
    <property type="entry name" value="PROLINE--TRNA LIGASE"/>
    <property type="match status" value="1"/>
</dbReference>
<comment type="similarity">
    <text evidence="2">Belongs to the class-II aminoacyl-tRNA synthetase family.</text>
</comment>
<evidence type="ECO:0000256" key="3">
    <source>
        <dbReference type="ARBA" id="ARBA00011738"/>
    </source>
</evidence>
<evidence type="ECO:0000256" key="6">
    <source>
        <dbReference type="ARBA" id="ARBA00022598"/>
    </source>
</evidence>
<dbReference type="PROSITE" id="PS50862">
    <property type="entry name" value="AA_TRNA_LIGASE_II"/>
    <property type="match status" value="1"/>
</dbReference>
<evidence type="ECO:0000256" key="12">
    <source>
        <dbReference type="ARBA" id="ARBA00047671"/>
    </source>
</evidence>
<dbReference type="Pfam" id="PF03129">
    <property type="entry name" value="HGTP_anticodon"/>
    <property type="match status" value="1"/>
</dbReference>
<keyword evidence="5" id="KW-0963">Cytoplasm</keyword>
<dbReference type="PANTHER" id="PTHR42753">
    <property type="entry name" value="MITOCHONDRIAL RIBOSOME PROTEIN L39/PROLYL-TRNA LIGASE FAMILY MEMBER"/>
    <property type="match status" value="1"/>
</dbReference>
<accession>A0ABR4NJ14</accession>
<keyword evidence="7" id="KW-0547">Nucleotide-binding</keyword>
<evidence type="ECO:0000259" key="13">
    <source>
        <dbReference type="PROSITE" id="PS50862"/>
    </source>
</evidence>
<dbReference type="EC" id="6.1.1.15" evidence="4"/>
<dbReference type="InterPro" id="IPR002316">
    <property type="entry name" value="Pro-tRNA-ligase_IIa"/>
</dbReference>
<dbReference type="PRINTS" id="PR01046">
    <property type="entry name" value="TRNASYNTHPRO"/>
</dbReference>
<dbReference type="InterPro" id="IPR045864">
    <property type="entry name" value="aa-tRNA-synth_II/BPL/LPL"/>
</dbReference>
<reference evidence="14 15" key="1">
    <citation type="submission" date="2023-09" db="EMBL/GenBank/DDBJ databases">
        <title>Pangenome analysis of Batrachochytrium dendrobatidis and related Chytrids.</title>
        <authorList>
            <person name="Yacoub M.N."/>
            <person name="Stajich J.E."/>
            <person name="James T.Y."/>
        </authorList>
    </citation>
    <scope>NUCLEOTIDE SEQUENCE [LARGE SCALE GENOMIC DNA]</scope>
    <source>
        <strain evidence="14 15">JEL0888</strain>
    </source>
</reference>
<evidence type="ECO:0000256" key="9">
    <source>
        <dbReference type="ARBA" id="ARBA00022917"/>
    </source>
</evidence>
<evidence type="ECO:0000256" key="10">
    <source>
        <dbReference type="ARBA" id="ARBA00023146"/>
    </source>
</evidence>
<dbReference type="InterPro" id="IPR033730">
    <property type="entry name" value="ProRS_core_prok"/>
</dbReference>